<sequence length="458" mass="49702">MARIPERTLDENSYTSASAMSNSTTRPSFFRGPSAQSPNGSASRVPQIKDYKERIAHSNTSPMHSPPITAPGSVRFPWEPAQPPTDQEHSTVNAAGLHSAFAHHPFHSHTHARSGSREHVGGGEGDAAVQGGQHLSFDPNLPTGKDRSHADGTAEGAVEGQHPGLDEFNSGISHTGTSITKSPSAGGLSYHSSTTAVSGNHKGAIHKDFQRTRTSSTGHTTMIGPDFGYRRKVGFETFDGAKIKDNALFSYTLQAKSEDYRRNRNTRVFMAAVSNDEKGEDALDWLMDNLVEDGDEVIAVRVIELDEGEKASQQAQDEFREEAAQLLKAILEKNDDFDGDRRISVIVEFVAGKVTQTLMRLISLYRPDSLVVGTKGKSSKLQTWGRALGAPGMGSVSRYCVSHSPVPVIVVRPERKVQKTLAKRQNDPKRGIYADMVGGGTLTRTRSIGERSIGDRSD</sequence>
<evidence type="ECO:0000313" key="1">
    <source>
        <dbReference type="EMBL" id="KAJ9119174.1"/>
    </source>
</evidence>
<dbReference type="EMBL" id="JASBWU010000009">
    <property type="protein sequence ID" value="KAJ9119174.1"/>
    <property type="molecule type" value="Genomic_DNA"/>
</dbReference>
<dbReference type="Proteomes" id="UP001243375">
    <property type="component" value="Unassembled WGS sequence"/>
</dbReference>
<proteinExistence type="predicted"/>
<reference evidence="1" key="1">
    <citation type="submission" date="2023-04" db="EMBL/GenBank/DDBJ databases">
        <title>Draft Genome sequencing of Naganishia species isolated from polar environments using Oxford Nanopore Technology.</title>
        <authorList>
            <person name="Leo P."/>
            <person name="Venkateswaran K."/>
        </authorList>
    </citation>
    <scope>NUCLEOTIDE SEQUENCE</scope>
    <source>
        <strain evidence="1">MNA-CCFEE 5425</strain>
    </source>
</reference>
<name>A0ACC2X746_9TREE</name>
<accession>A0ACC2X746</accession>
<keyword evidence="2" id="KW-1185">Reference proteome</keyword>
<gene>
    <name evidence="1" type="ORF">QFC22_003666</name>
</gene>
<organism evidence="1 2">
    <name type="scientific">Naganishia vaughanmartiniae</name>
    <dbReference type="NCBI Taxonomy" id="1424756"/>
    <lineage>
        <taxon>Eukaryota</taxon>
        <taxon>Fungi</taxon>
        <taxon>Dikarya</taxon>
        <taxon>Basidiomycota</taxon>
        <taxon>Agaricomycotina</taxon>
        <taxon>Tremellomycetes</taxon>
        <taxon>Filobasidiales</taxon>
        <taxon>Filobasidiaceae</taxon>
        <taxon>Naganishia</taxon>
    </lineage>
</organism>
<evidence type="ECO:0000313" key="2">
    <source>
        <dbReference type="Proteomes" id="UP001243375"/>
    </source>
</evidence>
<protein>
    <submittedName>
        <fullName evidence="1">Uncharacterized protein</fullName>
    </submittedName>
</protein>
<comment type="caution">
    <text evidence="1">The sequence shown here is derived from an EMBL/GenBank/DDBJ whole genome shotgun (WGS) entry which is preliminary data.</text>
</comment>